<dbReference type="EMBL" id="JAUHPW010000007">
    <property type="protein sequence ID" value="MDN4476247.1"/>
    <property type="molecule type" value="Genomic_DNA"/>
</dbReference>
<proteinExistence type="inferred from homology"/>
<evidence type="ECO:0000259" key="4">
    <source>
        <dbReference type="Pfam" id="PF03446"/>
    </source>
</evidence>
<dbReference type="InterPro" id="IPR051265">
    <property type="entry name" value="HIBADH-related_NP60_sf"/>
</dbReference>
<dbReference type="SUPFAM" id="SSF51735">
    <property type="entry name" value="NAD(P)-binding Rossmann-fold domains"/>
    <property type="match status" value="1"/>
</dbReference>
<dbReference type="InterPro" id="IPR006115">
    <property type="entry name" value="6PGDH_NADP-bd"/>
</dbReference>
<protein>
    <submittedName>
        <fullName evidence="6">NAD(P)-dependent oxidoreductase</fullName>
        <ecNumber evidence="6">1.1.-.-</ecNumber>
    </submittedName>
</protein>
<dbReference type="GO" id="GO:0016491">
    <property type="term" value="F:oxidoreductase activity"/>
    <property type="evidence" value="ECO:0007669"/>
    <property type="project" value="UniProtKB-KW"/>
</dbReference>
<dbReference type="InterPro" id="IPR013328">
    <property type="entry name" value="6PGD_dom2"/>
</dbReference>
<dbReference type="Proteomes" id="UP001172728">
    <property type="component" value="Unassembled WGS sequence"/>
</dbReference>
<dbReference type="PANTHER" id="PTHR43580:SF2">
    <property type="entry name" value="CYTOKINE-LIKE NUCLEAR FACTOR N-PAC"/>
    <property type="match status" value="1"/>
</dbReference>
<organism evidence="6 7">
    <name type="scientific">Demequina litoralis</name>
    <dbReference type="NCBI Taxonomy" id="3051660"/>
    <lineage>
        <taxon>Bacteria</taxon>
        <taxon>Bacillati</taxon>
        <taxon>Actinomycetota</taxon>
        <taxon>Actinomycetes</taxon>
        <taxon>Micrococcales</taxon>
        <taxon>Demequinaceae</taxon>
        <taxon>Demequina</taxon>
    </lineage>
</organism>
<reference evidence="6" key="1">
    <citation type="submission" date="2023-06" db="EMBL/GenBank/DDBJ databases">
        <title>Sysu t00192.</title>
        <authorList>
            <person name="Gao L."/>
            <person name="Fang B.-Z."/>
            <person name="Li W.-J."/>
        </authorList>
    </citation>
    <scope>NUCLEOTIDE SEQUENCE</scope>
    <source>
        <strain evidence="6">SYSU T00192</strain>
    </source>
</reference>
<evidence type="ECO:0000256" key="1">
    <source>
        <dbReference type="ARBA" id="ARBA00009080"/>
    </source>
</evidence>
<dbReference type="SUPFAM" id="SSF48179">
    <property type="entry name" value="6-phosphogluconate dehydrogenase C-terminal domain-like"/>
    <property type="match status" value="1"/>
</dbReference>
<dbReference type="EC" id="1.1.-.-" evidence="6"/>
<keyword evidence="3" id="KW-0520">NAD</keyword>
<dbReference type="InterPro" id="IPR036291">
    <property type="entry name" value="NAD(P)-bd_dom_sf"/>
</dbReference>
<gene>
    <name evidence="6" type="ORF">QQX09_10310</name>
</gene>
<feature type="domain" description="6-phosphogluconate dehydrogenase NADP-binding" evidence="4">
    <location>
        <begin position="18"/>
        <end position="174"/>
    </location>
</feature>
<evidence type="ECO:0000313" key="6">
    <source>
        <dbReference type="EMBL" id="MDN4476247.1"/>
    </source>
</evidence>
<dbReference type="RefSeq" id="WP_301134277.1">
    <property type="nucleotide sequence ID" value="NZ_JAUHPW010000007.1"/>
</dbReference>
<dbReference type="Pfam" id="PF14833">
    <property type="entry name" value="NAD_binding_11"/>
    <property type="match status" value="1"/>
</dbReference>
<dbReference type="PIRSF" id="PIRSF000103">
    <property type="entry name" value="HIBADH"/>
    <property type="match status" value="1"/>
</dbReference>
<evidence type="ECO:0000313" key="7">
    <source>
        <dbReference type="Proteomes" id="UP001172728"/>
    </source>
</evidence>
<dbReference type="InterPro" id="IPR015815">
    <property type="entry name" value="HIBADH-related"/>
</dbReference>
<dbReference type="Pfam" id="PF03446">
    <property type="entry name" value="NAD_binding_2"/>
    <property type="match status" value="1"/>
</dbReference>
<comment type="caution">
    <text evidence="6">The sequence shown here is derived from an EMBL/GenBank/DDBJ whole genome shotgun (WGS) entry which is preliminary data.</text>
</comment>
<feature type="domain" description="3-hydroxyisobutyrate dehydrogenase-like NAD-binding" evidence="5">
    <location>
        <begin position="180"/>
        <end position="300"/>
    </location>
</feature>
<evidence type="ECO:0000259" key="5">
    <source>
        <dbReference type="Pfam" id="PF14833"/>
    </source>
</evidence>
<dbReference type="Gene3D" id="3.40.50.720">
    <property type="entry name" value="NAD(P)-binding Rossmann-like Domain"/>
    <property type="match status" value="1"/>
</dbReference>
<sequence length="301" mass="30942">MTQTAPTPSPEGVFRTLTIAVLGTGIMGSAMTRNLVRAGHGVRVWNRTHATAAALAADGATVASTPTEAVAEADVVLTMLHDGPVTLEVMRHAAPGLRPGTLWVQCATVGLDLQPAIAALADELDVTLIDAPVLGTREPAELGTLTVLAAGPEDSRATLSSVFDAVAMRTFWVGDDAASGSAQRLKLVANAWVLSINNAAGEVISLAKGLGVAPQLFLELIESGPLDLGYLRTKAALILEDRLAEVSFGASTAAKDADLILAAAGLAEVRLDGLEGARARLDRVVEAGHGAEDMAAAYRAS</sequence>
<keyword evidence="2 6" id="KW-0560">Oxidoreductase</keyword>
<evidence type="ECO:0000256" key="3">
    <source>
        <dbReference type="ARBA" id="ARBA00023027"/>
    </source>
</evidence>
<name>A0ABT8GB15_9MICO</name>
<dbReference type="InterPro" id="IPR029154">
    <property type="entry name" value="HIBADH-like_NADP-bd"/>
</dbReference>
<dbReference type="InterPro" id="IPR008927">
    <property type="entry name" value="6-PGluconate_DH-like_C_sf"/>
</dbReference>
<keyword evidence="7" id="KW-1185">Reference proteome</keyword>
<accession>A0ABT8GB15</accession>
<evidence type="ECO:0000256" key="2">
    <source>
        <dbReference type="ARBA" id="ARBA00023002"/>
    </source>
</evidence>
<dbReference type="Gene3D" id="1.10.1040.10">
    <property type="entry name" value="N-(1-d-carboxylethyl)-l-norvaline Dehydrogenase, domain 2"/>
    <property type="match status" value="1"/>
</dbReference>
<dbReference type="PANTHER" id="PTHR43580">
    <property type="entry name" value="OXIDOREDUCTASE GLYR1-RELATED"/>
    <property type="match status" value="1"/>
</dbReference>
<comment type="similarity">
    <text evidence="1">Belongs to the HIBADH-related family.</text>
</comment>